<sequence length="200" mass="22792">MERLLFARLWEEIDFDDHPLSGGHGPEPEGELTITSTQNGIRLEDARLSFLLGAGDDADSLHRWTTSSVQMNDGPERMGVHRWSISPVNIPSELADWVCAQIGEPISLDGESVEQHRELLDQIQTRLSPMLPEWTWHLEIDNKADRMGWYVRAPKAWCSLFTIFVGLGWNEQVTKRGFLLFERAPPGELDRVDEADSNRL</sequence>
<accession>A0A382J2C1</accession>
<organism evidence="1">
    <name type="scientific">marine metagenome</name>
    <dbReference type="NCBI Taxonomy" id="408172"/>
    <lineage>
        <taxon>unclassified sequences</taxon>
        <taxon>metagenomes</taxon>
        <taxon>ecological metagenomes</taxon>
    </lineage>
</organism>
<name>A0A382J2C1_9ZZZZ</name>
<dbReference type="EMBL" id="UINC01071387">
    <property type="protein sequence ID" value="SVC06244.1"/>
    <property type="molecule type" value="Genomic_DNA"/>
</dbReference>
<dbReference type="AlphaFoldDB" id="A0A382J2C1"/>
<evidence type="ECO:0000313" key="1">
    <source>
        <dbReference type="EMBL" id="SVC06244.1"/>
    </source>
</evidence>
<gene>
    <name evidence="1" type="ORF">METZ01_LOCUS259098</name>
</gene>
<reference evidence="1" key="1">
    <citation type="submission" date="2018-05" db="EMBL/GenBank/DDBJ databases">
        <authorList>
            <person name="Lanie J.A."/>
            <person name="Ng W.-L."/>
            <person name="Kazmierczak K.M."/>
            <person name="Andrzejewski T.M."/>
            <person name="Davidsen T.M."/>
            <person name="Wayne K.J."/>
            <person name="Tettelin H."/>
            <person name="Glass J.I."/>
            <person name="Rusch D."/>
            <person name="Podicherti R."/>
            <person name="Tsui H.-C.T."/>
            <person name="Winkler M.E."/>
        </authorList>
    </citation>
    <scope>NUCLEOTIDE SEQUENCE</scope>
</reference>
<feature type="non-terminal residue" evidence="1">
    <location>
        <position position="200"/>
    </location>
</feature>
<protein>
    <submittedName>
        <fullName evidence="1">Uncharacterized protein</fullName>
    </submittedName>
</protein>
<proteinExistence type="predicted"/>